<dbReference type="PATRIC" id="fig|1454001.3.peg.3537"/>
<evidence type="ECO:0000313" key="3">
    <source>
        <dbReference type="Proteomes" id="UP000020218"/>
    </source>
</evidence>
<sequence>MPRPSFFFLASSALIPCVAAPAAPPAGSFGFDWLRPSSARCSVISETALKDFRSCEYHADGTFGLRDPAFACRRNEKSEYLVYESKAACVRNLETMKANAP</sequence>
<organism evidence="2 3">
    <name type="scientific">Candidatus Accumulibacter adjunctus</name>
    <dbReference type="NCBI Taxonomy" id="1454001"/>
    <lineage>
        <taxon>Bacteria</taxon>
        <taxon>Pseudomonadati</taxon>
        <taxon>Pseudomonadota</taxon>
        <taxon>Betaproteobacteria</taxon>
        <taxon>Candidatus Accumulibacter</taxon>
    </lineage>
</organism>
<dbReference type="AlphaFoldDB" id="A0A011NKD8"/>
<reference evidence="2" key="1">
    <citation type="submission" date="2014-02" db="EMBL/GenBank/DDBJ databases">
        <title>Expanding our view of genomic diversity in Candidatus Accumulibacter clades.</title>
        <authorList>
            <person name="Skennerton C.T."/>
            <person name="Barr J.J."/>
            <person name="Slater F.R."/>
            <person name="Bond P.L."/>
            <person name="Tyson G.W."/>
        </authorList>
    </citation>
    <scope>NUCLEOTIDE SEQUENCE [LARGE SCALE GENOMIC DNA]</scope>
</reference>
<feature type="signal peptide" evidence="1">
    <location>
        <begin position="1"/>
        <end position="19"/>
    </location>
</feature>
<evidence type="ECO:0000256" key="1">
    <source>
        <dbReference type="SAM" id="SignalP"/>
    </source>
</evidence>
<keyword evidence="1" id="KW-0732">Signal</keyword>
<gene>
    <name evidence="2" type="ORF">AW08_03500</name>
</gene>
<name>A0A011NKD8_9PROT</name>
<evidence type="ECO:0008006" key="4">
    <source>
        <dbReference type="Google" id="ProtNLM"/>
    </source>
</evidence>
<keyword evidence="3" id="KW-1185">Reference proteome</keyword>
<feature type="chain" id="PRO_5001462334" description="YARHG domain-containing protein" evidence="1">
    <location>
        <begin position="20"/>
        <end position="101"/>
    </location>
</feature>
<protein>
    <recommendedName>
        <fullName evidence="4">YARHG domain-containing protein</fullName>
    </recommendedName>
</protein>
<evidence type="ECO:0000313" key="2">
    <source>
        <dbReference type="EMBL" id="EXI65047.1"/>
    </source>
</evidence>
<accession>A0A011NKD8</accession>
<dbReference type="EMBL" id="JFAX01000029">
    <property type="protein sequence ID" value="EXI65047.1"/>
    <property type="molecule type" value="Genomic_DNA"/>
</dbReference>
<comment type="caution">
    <text evidence="2">The sequence shown here is derived from an EMBL/GenBank/DDBJ whole genome shotgun (WGS) entry which is preliminary data.</text>
</comment>
<dbReference type="Proteomes" id="UP000020218">
    <property type="component" value="Unassembled WGS sequence"/>
</dbReference>
<proteinExistence type="predicted"/>